<keyword evidence="3" id="KW-1185">Reference proteome</keyword>
<evidence type="ECO:0000313" key="3">
    <source>
        <dbReference type="Proteomes" id="UP000030635"/>
    </source>
</evidence>
<dbReference type="HOGENOM" id="CLU_170163_2_0_9"/>
<dbReference type="Pfam" id="PF04531">
    <property type="entry name" value="Phage_holin_1"/>
    <property type="match status" value="1"/>
</dbReference>
<feature type="transmembrane region" description="Helical" evidence="1">
    <location>
        <begin position="41"/>
        <end position="59"/>
    </location>
</feature>
<accession>A0A0A7FXD9</accession>
<dbReference type="Proteomes" id="UP000030635">
    <property type="component" value="Chromosome"/>
</dbReference>
<proteinExistence type="predicted"/>
<sequence length="79" mass="8899">MLNIDTSRFKNYGLWVAIAALIPMVLKGFNIYILPDNYQEVINAILAILVMLGIISNPTTDNKGFIDDKTDVNNKEIEK</sequence>
<reference evidence="2 3" key="1">
    <citation type="journal article" date="2015" name="Infect. Genet. Evol.">
        <title>Genomic sequences of six botulinum neurotoxin-producing strains representing three clostridial species illustrate the mobility and diversity of botulinum neurotoxin genes.</title>
        <authorList>
            <person name="Smith T.J."/>
            <person name="Hill K.K."/>
            <person name="Xie G."/>
            <person name="Foley B.T."/>
            <person name="Williamson C.H."/>
            <person name="Foster J.T."/>
            <person name="Johnson S.L."/>
            <person name="Chertkov O."/>
            <person name="Teshima H."/>
            <person name="Gibbons H.S."/>
            <person name="Johnsky L.A."/>
            <person name="Karavis M.A."/>
            <person name="Smith L.A."/>
        </authorList>
    </citation>
    <scope>NUCLEOTIDE SEQUENCE [LARGE SCALE GENOMIC DNA]</scope>
    <source>
        <strain evidence="2">Sullivan</strain>
    </source>
</reference>
<keyword evidence="1" id="KW-0812">Transmembrane</keyword>
<name>A0A0A7FXD9_9CLOT</name>
<dbReference type="OrthoDB" id="1922895at2"/>
<dbReference type="RefSeq" id="WP_039314215.1">
    <property type="nucleotide sequence ID" value="NZ_CP006905.1"/>
</dbReference>
<dbReference type="STRING" id="1561.NPD11_1063"/>
<keyword evidence="1" id="KW-1133">Transmembrane helix</keyword>
<protein>
    <submittedName>
        <fullName evidence="2">Bacteriophage holin family protein</fullName>
    </submittedName>
</protein>
<dbReference type="EMBL" id="CP006905">
    <property type="protein sequence ID" value="AIY83506.1"/>
    <property type="molecule type" value="Genomic_DNA"/>
</dbReference>
<dbReference type="AlphaFoldDB" id="A0A0A7FXD9"/>
<dbReference type="KEGG" id="cbv:U729_1949"/>
<evidence type="ECO:0000256" key="1">
    <source>
        <dbReference type="SAM" id="Phobius"/>
    </source>
</evidence>
<organism evidence="2 3">
    <name type="scientific">Clostridium baratii str. Sullivan</name>
    <dbReference type="NCBI Taxonomy" id="1415775"/>
    <lineage>
        <taxon>Bacteria</taxon>
        <taxon>Bacillati</taxon>
        <taxon>Bacillota</taxon>
        <taxon>Clostridia</taxon>
        <taxon>Eubacteriales</taxon>
        <taxon>Clostridiaceae</taxon>
        <taxon>Clostridium</taxon>
    </lineage>
</organism>
<dbReference type="eggNOG" id="COG5546">
    <property type="taxonomic scope" value="Bacteria"/>
</dbReference>
<dbReference type="InterPro" id="IPR006485">
    <property type="entry name" value="Phage-like_holin"/>
</dbReference>
<keyword evidence="1" id="KW-0472">Membrane</keyword>
<feature type="transmembrane region" description="Helical" evidence="1">
    <location>
        <begin position="12"/>
        <end position="35"/>
    </location>
</feature>
<gene>
    <name evidence="2" type="ORF">U729_1949</name>
</gene>
<evidence type="ECO:0000313" key="2">
    <source>
        <dbReference type="EMBL" id="AIY83506.1"/>
    </source>
</evidence>